<protein>
    <recommendedName>
        <fullName evidence="4">2Fe-2S ferredoxin-type domain-containing protein</fullName>
    </recommendedName>
</protein>
<proteinExistence type="predicted"/>
<dbReference type="InterPro" id="IPR012675">
    <property type="entry name" value="Beta-grasp_dom_sf"/>
</dbReference>
<evidence type="ECO:0000259" key="4">
    <source>
        <dbReference type="PROSITE" id="PS51085"/>
    </source>
</evidence>
<feature type="domain" description="2Fe-2S ferredoxin-type" evidence="4">
    <location>
        <begin position="34"/>
        <end position="112"/>
    </location>
</feature>
<keyword evidence="2" id="KW-0411">Iron-sulfur</keyword>
<reference evidence="5" key="1">
    <citation type="submission" date="2021-01" db="EMBL/GenBank/DDBJ databases">
        <authorList>
            <person name="Corre E."/>
            <person name="Pelletier E."/>
            <person name="Niang G."/>
            <person name="Scheremetjew M."/>
            <person name="Finn R."/>
            <person name="Kale V."/>
            <person name="Holt S."/>
            <person name="Cochrane G."/>
            <person name="Meng A."/>
            <person name="Brown T."/>
            <person name="Cohen L."/>
        </authorList>
    </citation>
    <scope>NUCLEOTIDE SEQUENCE</scope>
    <source>
        <strain evidence="5">CCMP1510</strain>
    </source>
</reference>
<evidence type="ECO:0000256" key="3">
    <source>
        <dbReference type="SAM" id="SignalP"/>
    </source>
</evidence>
<dbReference type="InterPro" id="IPR036010">
    <property type="entry name" value="2Fe-2S_ferredoxin-like_sf"/>
</dbReference>
<dbReference type="Pfam" id="PF00111">
    <property type="entry name" value="Fer2"/>
    <property type="match status" value="1"/>
</dbReference>
<dbReference type="InterPro" id="IPR006058">
    <property type="entry name" value="2Fe2S_fd_BS"/>
</dbReference>
<dbReference type="CDD" id="cd00207">
    <property type="entry name" value="fer2"/>
    <property type="match status" value="1"/>
</dbReference>
<keyword evidence="1" id="KW-0001">2Fe-2S</keyword>
<keyword evidence="1" id="KW-0479">Metal-binding</keyword>
<evidence type="ECO:0000313" key="5">
    <source>
        <dbReference type="EMBL" id="CAE0374903.1"/>
    </source>
</evidence>
<accession>A0A7S3NPX4</accession>
<dbReference type="SUPFAM" id="SSF54292">
    <property type="entry name" value="2Fe-2S ferredoxin-like"/>
    <property type="match status" value="1"/>
</dbReference>
<keyword evidence="3" id="KW-0732">Signal</keyword>
<feature type="signal peptide" evidence="3">
    <location>
        <begin position="1"/>
        <end position="16"/>
    </location>
</feature>
<feature type="chain" id="PRO_5030590133" description="2Fe-2S ferredoxin-type domain-containing protein" evidence="3">
    <location>
        <begin position="17"/>
        <end position="112"/>
    </location>
</feature>
<dbReference type="EMBL" id="HBIJ01023736">
    <property type="protein sequence ID" value="CAE0374903.1"/>
    <property type="molecule type" value="Transcribed_RNA"/>
</dbReference>
<gene>
    <name evidence="5" type="ORF">ALAG00032_LOCUS15707</name>
</gene>
<dbReference type="Gene3D" id="3.10.20.30">
    <property type="match status" value="1"/>
</dbReference>
<evidence type="ECO:0000256" key="1">
    <source>
        <dbReference type="ARBA" id="ARBA00022714"/>
    </source>
</evidence>
<dbReference type="InterPro" id="IPR001041">
    <property type="entry name" value="2Fe-2S_ferredoxin-type"/>
</dbReference>
<dbReference type="PROSITE" id="PS51085">
    <property type="entry name" value="2FE2S_FER_2"/>
    <property type="match status" value="1"/>
</dbReference>
<keyword evidence="1" id="KW-0408">Iron</keyword>
<evidence type="ECO:0000256" key="2">
    <source>
        <dbReference type="ARBA" id="ARBA00023014"/>
    </source>
</evidence>
<dbReference type="GO" id="GO:0051537">
    <property type="term" value="F:2 iron, 2 sulfur cluster binding"/>
    <property type="evidence" value="ECO:0007669"/>
    <property type="project" value="UniProtKB-KW"/>
</dbReference>
<sequence>MRGIALFVFFATVAVGFVLPPVDVTSRTALYAATPLTNVATGKKITVPEGSNLGAACSKLGIKVPYNCKKGDCGTCSVSVGGKILRACTAKVPPAPKLKSVAEKGLPVKLAR</sequence>
<dbReference type="PROSITE" id="PS00197">
    <property type="entry name" value="2FE2S_FER_1"/>
    <property type="match status" value="1"/>
</dbReference>
<name>A0A7S3NPX4_9STRA</name>
<organism evidence="5">
    <name type="scientific">Aureoumbra lagunensis</name>
    <dbReference type="NCBI Taxonomy" id="44058"/>
    <lineage>
        <taxon>Eukaryota</taxon>
        <taxon>Sar</taxon>
        <taxon>Stramenopiles</taxon>
        <taxon>Ochrophyta</taxon>
        <taxon>Pelagophyceae</taxon>
        <taxon>Pelagomonadales</taxon>
        <taxon>Aureoumbra</taxon>
    </lineage>
</organism>
<dbReference type="AlphaFoldDB" id="A0A7S3NPX4"/>